<sequence>MKKLEIACFNLESALVAAKSNADRIELCADASTGGITPNFEDIKTLRKETDKNIMVMIRPRGGDFCYSDEEFEKMKSEIIMIKNFRIDGFVFGILNEDNEIDFERNQELVELSKPFPCTFHRAFDRTSDAEDSLQTVINLGFKTILTSGLDSNVDYGKRELKNLVKKAEKQITIMPGGGLRSTNIEEINSFTNATYFHSSAMIDDSGIANLEEINRLKSLINSEK</sequence>
<dbReference type="InterPro" id="IPR036822">
    <property type="entry name" value="CutC-like_dom_sf"/>
</dbReference>
<dbReference type="AlphaFoldDB" id="A0A376FYT9"/>
<dbReference type="PANTHER" id="PTHR12598">
    <property type="entry name" value="COPPER HOMEOSTASIS PROTEIN CUTC"/>
    <property type="match status" value="1"/>
</dbReference>
<protein>
    <recommendedName>
        <fullName evidence="2">PF03932 family protein CutC</fullName>
    </recommendedName>
</protein>
<comment type="similarity">
    <text evidence="1 2">Belongs to the CutC family.</text>
</comment>
<organism evidence="3 4">
    <name type="scientific">Empedobacter falsenii</name>
    <dbReference type="NCBI Taxonomy" id="343874"/>
    <lineage>
        <taxon>Bacteria</taxon>
        <taxon>Pseudomonadati</taxon>
        <taxon>Bacteroidota</taxon>
        <taxon>Flavobacteriia</taxon>
        <taxon>Flavobacteriales</taxon>
        <taxon>Weeksellaceae</taxon>
        <taxon>Empedobacter</taxon>
    </lineage>
</organism>
<dbReference type="SUPFAM" id="SSF110395">
    <property type="entry name" value="CutC-like"/>
    <property type="match status" value="1"/>
</dbReference>
<dbReference type="GO" id="GO:0005507">
    <property type="term" value="F:copper ion binding"/>
    <property type="evidence" value="ECO:0007669"/>
    <property type="project" value="TreeGrafter"/>
</dbReference>
<dbReference type="GO" id="GO:0005737">
    <property type="term" value="C:cytoplasm"/>
    <property type="evidence" value="ECO:0007669"/>
    <property type="project" value="UniProtKB-SubCell"/>
</dbReference>
<accession>A0A376FYT9</accession>
<name>A0A376FYT9_9FLAO</name>
<proteinExistence type="inferred from homology"/>
<dbReference type="Pfam" id="PF03932">
    <property type="entry name" value="CutC"/>
    <property type="match status" value="1"/>
</dbReference>
<evidence type="ECO:0000256" key="2">
    <source>
        <dbReference type="HAMAP-Rule" id="MF_00795"/>
    </source>
</evidence>
<evidence type="ECO:0000313" key="3">
    <source>
        <dbReference type="EMBL" id="STD53244.1"/>
    </source>
</evidence>
<evidence type="ECO:0000313" key="4">
    <source>
        <dbReference type="Proteomes" id="UP000254737"/>
    </source>
</evidence>
<reference evidence="3 4" key="1">
    <citation type="submission" date="2018-06" db="EMBL/GenBank/DDBJ databases">
        <authorList>
            <consortium name="Pathogen Informatics"/>
            <person name="Doyle S."/>
        </authorList>
    </citation>
    <scope>NUCLEOTIDE SEQUENCE [LARGE SCALE GENOMIC DNA]</scope>
    <source>
        <strain evidence="3 4">NCTC13456</strain>
    </source>
</reference>
<dbReference type="RefSeq" id="WP_114998366.1">
    <property type="nucleotide sequence ID" value="NZ_UFXS01000001.1"/>
</dbReference>
<keyword evidence="2" id="KW-0963">Cytoplasm</keyword>
<dbReference type="Gene3D" id="3.20.20.380">
    <property type="entry name" value="Copper homeostasis (CutC) domain"/>
    <property type="match status" value="1"/>
</dbReference>
<comment type="caution">
    <text evidence="2">Once thought to be involved in copper homeostasis, experiments in E.coli have shown this is not the case.</text>
</comment>
<evidence type="ECO:0000256" key="1">
    <source>
        <dbReference type="ARBA" id="ARBA00007768"/>
    </source>
</evidence>
<comment type="subcellular location">
    <subcellularLocation>
        <location evidence="2">Cytoplasm</location>
    </subcellularLocation>
</comment>
<dbReference type="PANTHER" id="PTHR12598:SF0">
    <property type="entry name" value="COPPER HOMEOSTASIS PROTEIN CUTC HOMOLOG"/>
    <property type="match status" value="1"/>
</dbReference>
<dbReference type="STRING" id="343874.GCA_000805695_00625"/>
<dbReference type="Proteomes" id="UP000254737">
    <property type="component" value="Unassembled WGS sequence"/>
</dbReference>
<dbReference type="InterPro" id="IPR005627">
    <property type="entry name" value="CutC-like"/>
</dbReference>
<dbReference type="HAMAP" id="MF_00795">
    <property type="entry name" value="CutC"/>
    <property type="match status" value="1"/>
</dbReference>
<gene>
    <name evidence="2 3" type="primary">cutC</name>
    <name evidence="3" type="ORF">NCTC13456_00396</name>
</gene>
<dbReference type="EMBL" id="UFXS01000001">
    <property type="protein sequence ID" value="STD53244.1"/>
    <property type="molecule type" value="Genomic_DNA"/>
</dbReference>